<name>A0A4Y4D5C1_KOCVA</name>
<organism evidence="1 2">
    <name type="scientific">Kocuria varians</name>
    <name type="common">Micrococcus varians</name>
    <dbReference type="NCBI Taxonomy" id="1272"/>
    <lineage>
        <taxon>Bacteria</taxon>
        <taxon>Bacillati</taxon>
        <taxon>Actinomycetota</taxon>
        <taxon>Actinomycetes</taxon>
        <taxon>Micrococcales</taxon>
        <taxon>Micrococcaceae</taxon>
        <taxon>Kocuria</taxon>
    </lineage>
</organism>
<dbReference type="STRING" id="1272.GCA_900014985_02039"/>
<reference evidence="1 2" key="1">
    <citation type="submission" date="2019-06" db="EMBL/GenBank/DDBJ databases">
        <title>Whole genome shotgun sequence of Kocuria varians NBRC 15358.</title>
        <authorList>
            <person name="Hosoyama A."/>
            <person name="Uohara A."/>
            <person name="Ohji S."/>
            <person name="Ichikawa N."/>
        </authorList>
    </citation>
    <scope>NUCLEOTIDE SEQUENCE [LARGE SCALE GENOMIC DNA]</scope>
    <source>
        <strain evidence="1 2">NBRC 15358</strain>
    </source>
</reference>
<proteinExistence type="predicted"/>
<evidence type="ECO:0000313" key="2">
    <source>
        <dbReference type="Proteomes" id="UP000315730"/>
    </source>
</evidence>
<dbReference type="EMBL" id="BJNW01000013">
    <property type="protein sequence ID" value="GEC99512.1"/>
    <property type="molecule type" value="Genomic_DNA"/>
</dbReference>
<evidence type="ECO:0000313" key="1">
    <source>
        <dbReference type="EMBL" id="GEC99512.1"/>
    </source>
</evidence>
<keyword evidence="2" id="KW-1185">Reference proteome</keyword>
<dbReference type="Proteomes" id="UP000315730">
    <property type="component" value="Unassembled WGS sequence"/>
</dbReference>
<gene>
    <name evidence="1" type="ORF">KVA01_16670</name>
</gene>
<protein>
    <submittedName>
        <fullName evidence="1">Uncharacterized protein</fullName>
    </submittedName>
</protein>
<sequence>MGMVSKGSVALAPTMLMAPALREEVADFVADVVTAPGQARHEIRAIRGPEADTIANFARRILAAGGDLGGQRPRTVKEAPYLGRGIANGGLIPQDAFVTSTRFEEWLAG</sequence>
<dbReference type="AlphaFoldDB" id="A0A4Y4D5C1"/>
<accession>A0A4Y4D5C1</accession>
<comment type="caution">
    <text evidence="1">The sequence shown here is derived from an EMBL/GenBank/DDBJ whole genome shotgun (WGS) entry which is preliminary data.</text>
</comment>